<dbReference type="AlphaFoldDB" id="I3STI0"/>
<sequence length="59" mass="6744">MLIILVVVRRAFDGHITLLPSASSVPANKPKNSFIFRQSFFFVIFVKQSSFSSHSHHRL</sequence>
<dbReference type="EMBL" id="BT143778">
    <property type="protein sequence ID" value="AFK43572.1"/>
    <property type="molecule type" value="mRNA"/>
</dbReference>
<reference evidence="1" key="1">
    <citation type="submission" date="2012-05" db="EMBL/GenBank/DDBJ databases">
        <authorList>
            <person name="Krishnakumar V."/>
            <person name="Cheung F."/>
            <person name="Xiao Y."/>
            <person name="Chan A."/>
            <person name="Moskal W.A."/>
            <person name="Town C.D."/>
        </authorList>
    </citation>
    <scope>NUCLEOTIDE SEQUENCE</scope>
</reference>
<accession>I3STI0</accession>
<protein>
    <submittedName>
        <fullName evidence="1">Uncharacterized protein</fullName>
    </submittedName>
</protein>
<proteinExistence type="evidence at transcript level"/>
<evidence type="ECO:0000313" key="1">
    <source>
        <dbReference type="EMBL" id="AFK43572.1"/>
    </source>
</evidence>
<organism evidence="1">
    <name type="scientific">Lotus japonicus</name>
    <name type="common">Lotus corniculatus var. japonicus</name>
    <dbReference type="NCBI Taxonomy" id="34305"/>
    <lineage>
        <taxon>Eukaryota</taxon>
        <taxon>Viridiplantae</taxon>
        <taxon>Streptophyta</taxon>
        <taxon>Embryophyta</taxon>
        <taxon>Tracheophyta</taxon>
        <taxon>Spermatophyta</taxon>
        <taxon>Magnoliopsida</taxon>
        <taxon>eudicotyledons</taxon>
        <taxon>Gunneridae</taxon>
        <taxon>Pentapetalae</taxon>
        <taxon>rosids</taxon>
        <taxon>fabids</taxon>
        <taxon>Fabales</taxon>
        <taxon>Fabaceae</taxon>
        <taxon>Papilionoideae</taxon>
        <taxon>50 kb inversion clade</taxon>
        <taxon>NPAAA clade</taxon>
        <taxon>Hologalegina</taxon>
        <taxon>robinioid clade</taxon>
        <taxon>Loteae</taxon>
        <taxon>Lotus</taxon>
    </lineage>
</organism>
<name>I3STI0_LOTJA</name>